<sequence length="499" mass="57232">MDYTENLLRELQELRNKKQSEKELPSMRCATVHPPQVLPDFCTPETPISNLDTSIKERENSLLSLEEKLKTKSPSLPKDIKENISPEFLSTLSDKDKSCTLSYSDDILKEVEFVKQNTNVCVNFLQNIENEYAHFLNSYYKILLYLIYTRKERVNFNLFRDKMPVSTSLVGKTFKDSILHIISDIEKGKIEIIYRDRDATLVQSRLVQDIRGRQVQAKNQMYNLIHSVQGVENLSKNIENLITSELKYIPSRVSEYSSYDYHDPGYLNINEEYLKIQTFLQRLDITFDTLNPDKVKEDLLKRIKKIPMCGVVPEFPDTPSLPDIKPNYSNLGLSSYSSSDISRLPYWVQFSIGLNTIALQPKYWTVGLIIGTKRIKLPIVWIPLVCIPTPVCIFVLWLTINGIVVFPVLYTLKFFPLGDSDSELTTLFKGGKQLIKTKTTSKSFSLPIFGGIDVNPEVSSKTPYNIDDLPIQERLGLGNPPHVEFLNKWCSTAKPYMGL</sequence>
<evidence type="ECO:0000313" key="2">
    <source>
        <dbReference type="EMBL" id="DAD65442.1"/>
    </source>
</evidence>
<reference evidence="2" key="1">
    <citation type="journal article" date="2021" name="Proc. Natl. Acad. Sci. U.S.A.">
        <title>A Catalog of Tens of Thousands of Viruses from Human Metagenomes Reveals Hidden Associations with Chronic Diseases.</title>
        <authorList>
            <person name="Tisza M.J."/>
            <person name="Buck C.B."/>
        </authorList>
    </citation>
    <scope>NUCLEOTIDE SEQUENCE</scope>
    <source>
        <strain evidence="2">CtA4D8</strain>
    </source>
</reference>
<proteinExistence type="predicted"/>
<keyword evidence="1" id="KW-1133">Transmembrane helix</keyword>
<accession>A0A8S5L731</accession>
<dbReference type="EMBL" id="BK014643">
    <property type="protein sequence ID" value="DAD65442.1"/>
    <property type="molecule type" value="Genomic_DNA"/>
</dbReference>
<name>A0A8S5L731_9CAUD</name>
<keyword evidence="1" id="KW-0472">Membrane</keyword>
<evidence type="ECO:0000256" key="1">
    <source>
        <dbReference type="SAM" id="Phobius"/>
    </source>
</evidence>
<organism evidence="2">
    <name type="scientific">Myoviridae sp. ctA4D8</name>
    <dbReference type="NCBI Taxonomy" id="2823535"/>
    <lineage>
        <taxon>Viruses</taxon>
        <taxon>Duplodnaviria</taxon>
        <taxon>Heunggongvirae</taxon>
        <taxon>Uroviricota</taxon>
        <taxon>Caudoviricetes</taxon>
    </lineage>
</organism>
<keyword evidence="1" id="KW-0812">Transmembrane</keyword>
<feature type="transmembrane region" description="Helical" evidence="1">
    <location>
        <begin position="380"/>
        <end position="410"/>
    </location>
</feature>
<protein>
    <submittedName>
        <fullName evidence="2">Uncharacterized protein</fullName>
    </submittedName>
</protein>